<sequence length="153" mass="17676">MNYLKKLQQSDEFEYCEGATAEEIQIVETSLGVLLPKAYVKFLSECGSCNFGDTYINGVYKEDGTLSYPVVELTKQLREELNVPNDFIVLNYEIDEYLILYKVSKTDRLNDSKVYGAEIHCNKDGNFVMSKPTLLFNSFDEYFEDFLELADDY</sequence>
<gene>
    <name evidence="2" type="ORF">CGC59_04195</name>
</gene>
<name>A0A250F6K7_CAPSP</name>
<evidence type="ECO:0000313" key="3">
    <source>
        <dbReference type="Proteomes" id="UP000217334"/>
    </source>
</evidence>
<dbReference type="Gene3D" id="3.40.1580.10">
    <property type="entry name" value="SMI1/KNR4-like"/>
    <property type="match status" value="1"/>
</dbReference>
<organism evidence="2 3">
    <name type="scientific">Capnocytophaga sputigena</name>
    <dbReference type="NCBI Taxonomy" id="1019"/>
    <lineage>
        <taxon>Bacteria</taxon>
        <taxon>Pseudomonadati</taxon>
        <taxon>Bacteroidota</taxon>
        <taxon>Flavobacteriia</taxon>
        <taxon>Flavobacteriales</taxon>
        <taxon>Flavobacteriaceae</taxon>
        <taxon>Capnocytophaga</taxon>
    </lineage>
</organism>
<dbReference type="EMBL" id="CP022383">
    <property type="protein sequence ID" value="ATA80769.1"/>
    <property type="molecule type" value="Genomic_DNA"/>
</dbReference>
<accession>A0A250F6K7</accession>
<dbReference type="InterPro" id="IPR037883">
    <property type="entry name" value="Knr4/Smi1-like_sf"/>
</dbReference>
<dbReference type="Proteomes" id="UP000217334">
    <property type="component" value="Chromosome"/>
</dbReference>
<evidence type="ECO:0000313" key="2">
    <source>
        <dbReference type="EMBL" id="ATA80769.1"/>
    </source>
</evidence>
<feature type="domain" description="Knr4/Smi1-like" evidence="1">
    <location>
        <begin position="18"/>
        <end position="149"/>
    </location>
</feature>
<protein>
    <submittedName>
        <fullName evidence="2">1,3-beta-glucan synthase regulator</fullName>
    </submittedName>
</protein>
<dbReference type="AlphaFoldDB" id="A0A250F6K7"/>
<reference evidence="3" key="1">
    <citation type="submission" date="2017-06" db="EMBL/GenBank/DDBJ databases">
        <title>Capnocytophaga spp. assemblies.</title>
        <authorList>
            <person name="Gulvik C.A."/>
        </authorList>
    </citation>
    <scope>NUCLEOTIDE SEQUENCE [LARGE SCALE GENOMIC DNA]</scope>
    <source>
        <strain evidence="3">H4486</strain>
    </source>
</reference>
<proteinExistence type="predicted"/>
<dbReference type="RefSeq" id="WP_095902400.1">
    <property type="nucleotide sequence ID" value="NZ_CAUSDJ010000060.1"/>
</dbReference>
<evidence type="ECO:0000259" key="1">
    <source>
        <dbReference type="SMART" id="SM00860"/>
    </source>
</evidence>
<dbReference type="SMART" id="SM00860">
    <property type="entry name" value="SMI1_KNR4"/>
    <property type="match status" value="1"/>
</dbReference>
<dbReference type="Pfam" id="PF09346">
    <property type="entry name" value="SMI1_KNR4"/>
    <property type="match status" value="1"/>
</dbReference>
<dbReference type="SUPFAM" id="SSF160631">
    <property type="entry name" value="SMI1/KNR4-like"/>
    <property type="match status" value="1"/>
</dbReference>
<dbReference type="InterPro" id="IPR018958">
    <property type="entry name" value="Knr4/Smi1-like_dom"/>
</dbReference>